<dbReference type="EMBL" id="JAHLQJ010000006">
    <property type="protein sequence ID" value="MBU5671789.1"/>
    <property type="molecule type" value="Genomic_DNA"/>
</dbReference>
<evidence type="ECO:0000313" key="2">
    <source>
        <dbReference type="EMBL" id="MBU5671789.1"/>
    </source>
</evidence>
<keyword evidence="1" id="KW-1133">Transmembrane helix</keyword>
<dbReference type="RefSeq" id="WP_216478356.1">
    <property type="nucleotide sequence ID" value="NZ_JAHLQJ010000006.1"/>
</dbReference>
<dbReference type="InterPro" id="IPR052927">
    <property type="entry name" value="DCC_oxidoreductase"/>
</dbReference>
<dbReference type="Proteomes" id="UP000743001">
    <property type="component" value="Unassembled WGS sequence"/>
</dbReference>
<evidence type="ECO:0000256" key="1">
    <source>
        <dbReference type="SAM" id="Phobius"/>
    </source>
</evidence>
<evidence type="ECO:0000313" key="3">
    <source>
        <dbReference type="Proteomes" id="UP000743001"/>
    </source>
</evidence>
<protein>
    <submittedName>
        <fullName evidence="2">DUF393 domain-containing protein</fullName>
    </submittedName>
</protein>
<feature type="transmembrane region" description="Helical" evidence="1">
    <location>
        <begin position="94"/>
        <end position="113"/>
    </location>
</feature>
<dbReference type="Pfam" id="PF04134">
    <property type="entry name" value="DCC1-like"/>
    <property type="match status" value="1"/>
</dbReference>
<keyword evidence="1" id="KW-0812">Transmembrane</keyword>
<keyword evidence="3" id="KW-1185">Reference proteome</keyword>
<dbReference type="PANTHER" id="PTHR33639">
    <property type="entry name" value="THIOL-DISULFIDE OXIDOREDUCTASE DCC"/>
    <property type="match status" value="1"/>
</dbReference>
<dbReference type="InterPro" id="IPR007263">
    <property type="entry name" value="DCC1-like"/>
</dbReference>
<gene>
    <name evidence="2" type="ORF">KQJ23_08150</name>
</gene>
<keyword evidence="1" id="KW-0472">Membrane</keyword>
<name>A0ABS6FNS2_9BACL</name>
<organism evidence="2 3">
    <name type="scientific">Paenibacillus brevis</name>
    <dbReference type="NCBI Taxonomy" id="2841508"/>
    <lineage>
        <taxon>Bacteria</taxon>
        <taxon>Bacillati</taxon>
        <taxon>Bacillota</taxon>
        <taxon>Bacilli</taxon>
        <taxon>Bacillales</taxon>
        <taxon>Paenibacillaceae</taxon>
        <taxon>Paenibacillus</taxon>
    </lineage>
</organism>
<reference evidence="2 3" key="1">
    <citation type="submission" date="2021-06" db="EMBL/GenBank/DDBJ databases">
        <authorList>
            <person name="Sun Q."/>
            <person name="Li D."/>
        </authorList>
    </citation>
    <scope>NUCLEOTIDE SEQUENCE [LARGE SCALE GENOMIC DNA]</scope>
    <source>
        <strain evidence="2 3">MSJ-6</strain>
    </source>
</reference>
<proteinExistence type="predicted"/>
<sequence length="146" mass="16671">MKKSPPLKQERSIVLFDGVCHLCQAAVRFIIERDPSGKFAFTSLQSATAARLLGRELPEGEAPSTIILVENGSCYTQSTAALRIARRLRFPWPALYVFIVLPSPIRDVIYNFIAARRYRWFGKDTACMVPTPEIRSRFIEDHKEDR</sequence>
<dbReference type="PANTHER" id="PTHR33639:SF2">
    <property type="entry name" value="DUF393 DOMAIN-CONTAINING PROTEIN"/>
    <property type="match status" value="1"/>
</dbReference>
<comment type="caution">
    <text evidence="2">The sequence shown here is derived from an EMBL/GenBank/DDBJ whole genome shotgun (WGS) entry which is preliminary data.</text>
</comment>
<accession>A0ABS6FNS2</accession>